<proteinExistence type="predicted"/>
<dbReference type="Proteomes" id="UP001378592">
    <property type="component" value="Unassembled WGS sequence"/>
</dbReference>
<comment type="caution">
    <text evidence="2">The sequence shown here is derived from an EMBL/GenBank/DDBJ whole genome shotgun (WGS) entry which is preliminary data.</text>
</comment>
<dbReference type="EMBL" id="JAZDUA010000096">
    <property type="protein sequence ID" value="KAK7868335.1"/>
    <property type="molecule type" value="Genomic_DNA"/>
</dbReference>
<sequence length="311" mass="35600">MERDPAVERRREAERVMVHEGQAMWRRQLEERRLQQLRDQRELQEMLARYSPWGRPGGGAPNLEVRKRKLHLQELFPDGDKGRPAIVAAPPPPPRQRSGHSGGGGGGSAGLRSDTQLHFQANEPGRRAVDVLRYRQAPPQQQAYRRELDALVDDRRRRRQEEIRSCTERERLRGWTDESTLRSISTGRYDVREGPDGEAGVELVPLLARRRTPAADRHPLSSTDVTRQGAASPVVRVDWKAAAARSYTADLTQQVATKQQYLQRLRQEDVEGCRRHFATWQSLWGRPGHGAPCDDMLRHNLDHLLRQLPVT</sequence>
<feature type="region of interest" description="Disordered" evidence="1">
    <location>
        <begin position="75"/>
        <end position="113"/>
    </location>
</feature>
<organism evidence="2 3">
    <name type="scientific">Gryllus longicercus</name>
    <dbReference type="NCBI Taxonomy" id="2509291"/>
    <lineage>
        <taxon>Eukaryota</taxon>
        <taxon>Metazoa</taxon>
        <taxon>Ecdysozoa</taxon>
        <taxon>Arthropoda</taxon>
        <taxon>Hexapoda</taxon>
        <taxon>Insecta</taxon>
        <taxon>Pterygota</taxon>
        <taxon>Neoptera</taxon>
        <taxon>Polyneoptera</taxon>
        <taxon>Orthoptera</taxon>
        <taxon>Ensifera</taxon>
        <taxon>Gryllidea</taxon>
        <taxon>Grylloidea</taxon>
        <taxon>Gryllidae</taxon>
        <taxon>Gryllinae</taxon>
        <taxon>Gryllus</taxon>
    </lineage>
</organism>
<keyword evidence="3" id="KW-1185">Reference proteome</keyword>
<accession>A0AAN9ZAW2</accession>
<reference evidence="2 3" key="1">
    <citation type="submission" date="2024-03" db="EMBL/GenBank/DDBJ databases">
        <title>The genome assembly and annotation of the cricket Gryllus longicercus Weissman &amp; Gray.</title>
        <authorList>
            <person name="Szrajer S."/>
            <person name="Gray D."/>
            <person name="Ylla G."/>
        </authorList>
    </citation>
    <scope>NUCLEOTIDE SEQUENCE [LARGE SCALE GENOMIC DNA]</scope>
    <source>
        <strain evidence="2">DAG 2021-001</strain>
        <tissue evidence="2">Whole body minus gut</tissue>
    </source>
</reference>
<gene>
    <name evidence="2" type="ORF">R5R35_013636</name>
</gene>
<protein>
    <submittedName>
        <fullName evidence="2">Uncharacterized protein</fullName>
    </submittedName>
</protein>
<dbReference type="AlphaFoldDB" id="A0AAN9ZAW2"/>
<feature type="compositionally biased region" description="Gly residues" evidence="1">
    <location>
        <begin position="100"/>
        <end position="109"/>
    </location>
</feature>
<evidence type="ECO:0000313" key="2">
    <source>
        <dbReference type="EMBL" id="KAK7868335.1"/>
    </source>
</evidence>
<name>A0AAN9ZAW2_9ORTH</name>
<evidence type="ECO:0000256" key="1">
    <source>
        <dbReference type="SAM" id="MobiDB-lite"/>
    </source>
</evidence>
<evidence type="ECO:0000313" key="3">
    <source>
        <dbReference type="Proteomes" id="UP001378592"/>
    </source>
</evidence>